<sequence>MNFDQLAKVVHELVQRQNNGETEALKSETFQGMTMREQEAVIDGFSKLRLSGDSVAIAIGPYSQWA</sequence>
<dbReference type="Proteomes" id="UP000054623">
    <property type="component" value="Unassembled WGS sequence"/>
</dbReference>
<protein>
    <submittedName>
        <fullName evidence="1">Uncharacterized protein</fullName>
    </submittedName>
</protein>
<accession>A0A098B177</accession>
<reference evidence="2 3" key="2">
    <citation type="submission" date="2015-12" db="EMBL/GenBank/DDBJ databases">
        <title>Draft Genome Sequence of Desulfitobacterium hafniense Strain DH, a Sulfate-reducing Bacterium Isolated from Paddy Soils.</title>
        <authorList>
            <person name="Bao P."/>
            <person name="Zhang X."/>
            <person name="Li G."/>
        </authorList>
    </citation>
    <scope>NUCLEOTIDE SEQUENCE [LARGE SCALE GENOMIC DNA]</scope>
    <source>
        <strain evidence="2 3">DH</strain>
    </source>
</reference>
<dbReference type="EMBL" id="LOCK01000026">
    <property type="protein sequence ID" value="KTE91424.1"/>
    <property type="molecule type" value="Genomic_DNA"/>
</dbReference>
<name>A0A098B177_DESHA</name>
<proteinExistence type="predicted"/>
<evidence type="ECO:0000313" key="3">
    <source>
        <dbReference type="Proteomes" id="UP000054623"/>
    </source>
</evidence>
<evidence type="ECO:0000313" key="1">
    <source>
        <dbReference type="EMBL" id="CDX02107.1"/>
    </source>
</evidence>
<dbReference type="PATRIC" id="fig|49338.4.peg.2393"/>
<gene>
    <name evidence="2" type="ORF">AT727_22585</name>
    <name evidence="1" type="ORF">DPCES_2220</name>
</gene>
<organism evidence="1">
    <name type="scientific">Desulfitobacterium hafniense</name>
    <name type="common">Desulfitobacterium frappieri</name>
    <dbReference type="NCBI Taxonomy" id="49338"/>
    <lineage>
        <taxon>Bacteria</taxon>
        <taxon>Bacillati</taxon>
        <taxon>Bacillota</taxon>
        <taxon>Clostridia</taxon>
        <taxon>Eubacteriales</taxon>
        <taxon>Desulfitobacteriaceae</taxon>
        <taxon>Desulfitobacterium</taxon>
    </lineage>
</organism>
<dbReference type="OrthoDB" id="1799170at2"/>
<dbReference type="AlphaFoldDB" id="A0A098B177"/>
<dbReference type="RefSeq" id="WP_041272356.1">
    <property type="nucleotide sequence ID" value="NZ_JAYFNZ010000036.1"/>
</dbReference>
<evidence type="ECO:0000313" key="2">
    <source>
        <dbReference type="EMBL" id="KTE91424.1"/>
    </source>
</evidence>
<dbReference type="EMBL" id="LK996017">
    <property type="protein sequence ID" value="CDX02107.1"/>
    <property type="molecule type" value="Genomic_DNA"/>
</dbReference>
<reference evidence="1" key="1">
    <citation type="submission" date="2014-07" db="EMBL/GenBank/DDBJ databases">
        <authorList>
            <person name="Hornung V.Bastian."/>
        </authorList>
    </citation>
    <scope>NUCLEOTIDE SEQUENCE</scope>
    <source>
        <strain evidence="1">PCE-S</strain>
    </source>
</reference>